<evidence type="ECO:0000313" key="7">
    <source>
        <dbReference type="EMBL" id="KUP95682.1"/>
    </source>
</evidence>
<dbReference type="AlphaFoldDB" id="A0A147KEF6"/>
<dbReference type="PANTHER" id="PTHR40763">
    <property type="entry name" value="MEMBRANE PROTEIN-RELATED"/>
    <property type="match status" value="1"/>
</dbReference>
<dbReference type="RefSeq" id="WP_068758585.1">
    <property type="nucleotide sequence ID" value="NZ_KQ950188.1"/>
</dbReference>
<evidence type="ECO:0000313" key="8">
    <source>
        <dbReference type="Proteomes" id="UP000074382"/>
    </source>
</evidence>
<evidence type="ECO:0000256" key="3">
    <source>
        <dbReference type="ARBA" id="ARBA00022989"/>
    </source>
</evidence>
<comment type="subcellular location">
    <subcellularLocation>
        <location evidence="1">Membrane</location>
        <topology evidence="1">Multi-pass membrane protein</topology>
    </subcellularLocation>
</comment>
<dbReference type="STRING" id="665004.AC529_16170"/>
<feature type="transmembrane region" description="Helical" evidence="5">
    <location>
        <begin position="139"/>
        <end position="160"/>
    </location>
</feature>
<dbReference type="OrthoDB" id="3734539at2"/>
<dbReference type="PATRIC" id="fig|665004.4.peg.4007"/>
<sequence length="180" mass="19483">MRVTHAERDRVAEVLQNAYAEGQLDEEELDERLGKAMAAKTRGELQPLVADLSISRASAAPFAAVPEEPSKDERLWAAGGHLSGYLLPALGPLIVLAARGNSPYVRAQAYQALNYHLNLIIATLVFPVAALLLVTIPVYLFMILGAVVLPLIAGGVALVGSDWKYPFTVQIIKDRQAIQQ</sequence>
<accession>A0A147KEF6</accession>
<dbReference type="InterPro" id="IPR019109">
    <property type="entry name" value="MamF_MmsF"/>
</dbReference>
<dbReference type="InterPro" id="IPR012551">
    <property type="entry name" value="DUF1707_SHOCT-like"/>
</dbReference>
<evidence type="ECO:0000259" key="6">
    <source>
        <dbReference type="Pfam" id="PF08044"/>
    </source>
</evidence>
<keyword evidence="3 5" id="KW-1133">Transmembrane helix</keyword>
<dbReference type="EMBL" id="LGEM01000114">
    <property type="protein sequence ID" value="KUP95682.1"/>
    <property type="molecule type" value="Genomic_DNA"/>
</dbReference>
<dbReference type="PANTHER" id="PTHR40763:SF4">
    <property type="entry name" value="DUF1707 DOMAIN-CONTAINING PROTEIN"/>
    <property type="match status" value="1"/>
</dbReference>
<dbReference type="Proteomes" id="UP000074382">
    <property type="component" value="Unassembled WGS sequence"/>
</dbReference>
<reference evidence="8" key="1">
    <citation type="journal article" date="2017" name="Acta Aliment.">
        <title>Plant polysaccharide degrading enzyme system of Thermpbifida cellulosilytica TB100 revealed by de novo genome project data.</title>
        <authorList>
            <person name="Toth A."/>
            <person name="Baka E."/>
            <person name="Luzics S."/>
            <person name="Bata-Vidacs I."/>
            <person name="Nagy I."/>
            <person name="Balint B."/>
            <person name="Herceg R."/>
            <person name="Olasz F."/>
            <person name="Wilk T."/>
            <person name="Nagy T."/>
            <person name="Kriszt B."/>
            <person name="Nagy I."/>
            <person name="Kukolya J."/>
        </authorList>
    </citation>
    <scope>NUCLEOTIDE SEQUENCE [LARGE SCALE GENOMIC DNA]</scope>
    <source>
        <strain evidence="8">TB100</strain>
    </source>
</reference>
<organism evidence="7 8">
    <name type="scientific">Thermobifida cellulosilytica TB100</name>
    <dbReference type="NCBI Taxonomy" id="665004"/>
    <lineage>
        <taxon>Bacteria</taxon>
        <taxon>Bacillati</taxon>
        <taxon>Actinomycetota</taxon>
        <taxon>Actinomycetes</taxon>
        <taxon>Streptosporangiales</taxon>
        <taxon>Nocardiopsidaceae</taxon>
        <taxon>Thermobifida</taxon>
    </lineage>
</organism>
<dbReference type="Pfam" id="PF08044">
    <property type="entry name" value="DUF1707"/>
    <property type="match status" value="1"/>
</dbReference>
<protein>
    <recommendedName>
        <fullName evidence="6">DUF1707 domain-containing protein</fullName>
    </recommendedName>
</protein>
<keyword evidence="4 5" id="KW-0472">Membrane</keyword>
<comment type="caution">
    <text evidence="7">The sequence shown here is derived from an EMBL/GenBank/DDBJ whole genome shotgun (WGS) entry which is preliminary data.</text>
</comment>
<evidence type="ECO:0000256" key="5">
    <source>
        <dbReference type="SAM" id="Phobius"/>
    </source>
</evidence>
<feature type="transmembrane region" description="Helical" evidence="5">
    <location>
        <begin position="112"/>
        <end position="133"/>
    </location>
</feature>
<keyword evidence="2 5" id="KW-0812">Transmembrane</keyword>
<evidence type="ECO:0000256" key="1">
    <source>
        <dbReference type="ARBA" id="ARBA00004141"/>
    </source>
</evidence>
<proteinExistence type="predicted"/>
<evidence type="ECO:0000256" key="2">
    <source>
        <dbReference type="ARBA" id="ARBA00022692"/>
    </source>
</evidence>
<feature type="domain" description="DUF1707" evidence="6">
    <location>
        <begin position="1"/>
        <end position="52"/>
    </location>
</feature>
<keyword evidence="8" id="KW-1185">Reference proteome</keyword>
<name>A0A147KEF6_THECS</name>
<evidence type="ECO:0000256" key="4">
    <source>
        <dbReference type="ARBA" id="ARBA00023136"/>
    </source>
</evidence>
<gene>
    <name evidence="7" type="ORF">AC529_16170</name>
</gene>
<dbReference type="Pfam" id="PF09685">
    <property type="entry name" value="MamF_MmsF"/>
    <property type="match status" value="1"/>
</dbReference>